<feature type="compositionally biased region" description="Low complexity" evidence="1">
    <location>
        <begin position="63"/>
        <end position="73"/>
    </location>
</feature>
<proteinExistence type="predicted"/>
<dbReference type="OrthoDB" id="195598at2"/>
<reference evidence="2 3" key="1">
    <citation type="submission" date="2018-05" db="EMBL/GenBank/DDBJ databases">
        <title>Coraliomargarita sinensis sp. nov., isolated from a marine solar saltern.</title>
        <authorList>
            <person name="Zhou L.Y."/>
        </authorList>
    </citation>
    <scope>NUCLEOTIDE SEQUENCE [LARGE SCALE GENOMIC DNA]</scope>
    <source>
        <strain evidence="2 3">WN38</strain>
    </source>
</reference>
<dbReference type="Proteomes" id="UP000247099">
    <property type="component" value="Unassembled WGS sequence"/>
</dbReference>
<evidence type="ECO:0000256" key="1">
    <source>
        <dbReference type="SAM" id="MobiDB-lite"/>
    </source>
</evidence>
<dbReference type="InParanoid" id="A0A317ZI82"/>
<accession>A0A317ZI82</accession>
<evidence type="ECO:0000313" key="2">
    <source>
        <dbReference type="EMBL" id="PXA03081.1"/>
    </source>
</evidence>
<gene>
    <name evidence="2" type="ORF">DDZ13_13505</name>
</gene>
<evidence type="ECO:0000313" key="3">
    <source>
        <dbReference type="Proteomes" id="UP000247099"/>
    </source>
</evidence>
<comment type="caution">
    <text evidence="2">The sequence shown here is derived from an EMBL/GenBank/DDBJ whole genome shotgun (WGS) entry which is preliminary data.</text>
</comment>
<keyword evidence="3" id="KW-1185">Reference proteome</keyword>
<feature type="region of interest" description="Disordered" evidence="1">
    <location>
        <begin position="53"/>
        <end position="74"/>
    </location>
</feature>
<protein>
    <submittedName>
        <fullName evidence="2">Uncharacterized protein</fullName>
    </submittedName>
</protein>
<organism evidence="2 3">
    <name type="scientific">Coraliomargarita sinensis</name>
    <dbReference type="NCBI Taxonomy" id="2174842"/>
    <lineage>
        <taxon>Bacteria</taxon>
        <taxon>Pseudomonadati</taxon>
        <taxon>Verrucomicrobiota</taxon>
        <taxon>Opitutia</taxon>
        <taxon>Puniceicoccales</taxon>
        <taxon>Coraliomargaritaceae</taxon>
        <taxon>Coraliomargarita</taxon>
    </lineage>
</organism>
<name>A0A317ZI82_9BACT</name>
<dbReference type="AlphaFoldDB" id="A0A317ZI82"/>
<dbReference type="RefSeq" id="WP_110131991.1">
    <property type="nucleotide sequence ID" value="NZ_QHJQ01000012.1"/>
</dbReference>
<sequence length="156" mass="16768">MELTDSQKSAVVEWVQEARSIADIQRLLLDEFKISMTYMDVRFLVDDLDVPMVEPETEEGDSSAEAAKPAADAELVDEGGASAGGVSVDVDAVMRPGSLVSGTANFSDGKSLGWQLSASGQLGLIPDEDDPEYRPAAADLEQFQSQLQEVLQQKGF</sequence>
<dbReference type="EMBL" id="QHJQ01000012">
    <property type="protein sequence ID" value="PXA03081.1"/>
    <property type="molecule type" value="Genomic_DNA"/>
</dbReference>